<dbReference type="OrthoDB" id="6555425at2"/>
<reference evidence="2 3" key="1">
    <citation type="submission" date="2015-09" db="EMBL/GenBank/DDBJ databases">
        <authorList>
            <person name="Jackson K.R."/>
            <person name="Lunt B.L."/>
            <person name="Fisher J.N.B."/>
            <person name="Gardner A.V."/>
            <person name="Bailey M.E."/>
            <person name="Deus L.M."/>
            <person name="Earl A.S."/>
            <person name="Gibby P.D."/>
            <person name="Hartmann K.A."/>
            <person name="Liu J.E."/>
            <person name="Manci A.M."/>
            <person name="Nielsen D.A."/>
            <person name="Solomon M.B."/>
            <person name="Breakwell D.P."/>
            <person name="Burnett S.H."/>
            <person name="Grose J.H."/>
        </authorList>
    </citation>
    <scope>NUCLEOTIDE SEQUENCE [LARGE SCALE GENOMIC DNA]</scope>
    <source>
        <strain evidence="2 3">S613</strain>
    </source>
</reference>
<dbReference type="Pfam" id="PF01973">
    <property type="entry name" value="MptE-like"/>
    <property type="match status" value="1"/>
</dbReference>
<name>A0A0P8X5M9_PSEFL</name>
<sequence length="226" mass="25665">MKLFNSIKSLKNKEIGRRAFILANGPSIAKEDLSVLKGELIIGMNASTLLEATYNFHADYYVVSDTRFITHPEKKHLATTALHPDTVRILRSELKDLDHKELANLSYYVPALQRDGFSKNLHAGYFFGCTTTMLAIQLAYYLGASEIYLLGCDLRYSVESPRFYRETNPQLEDSFTSVQIWNIVNASNQLESEGRRLINCSEVSFLRPYIEFEPFAQVMMSSAALV</sequence>
<dbReference type="Gene3D" id="3.90.1480.10">
    <property type="entry name" value="Alpha-2,3-sialyltransferase"/>
    <property type="match status" value="1"/>
</dbReference>
<comment type="caution">
    <text evidence="2">The sequence shown here is derived from an EMBL/GenBank/DDBJ whole genome shotgun (WGS) entry which is preliminary data.</text>
</comment>
<evidence type="ECO:0000313" key="2">
    <source>
        <dbReference type="EMBL" id="KPU61432.1"/>
    </source>
</evidence>
<organism evidence="2 3">
    <name type="scientific">Pseudomonas fluorescens</name>
    <dbReference type="NCBI Taxonomy" id="294"/>
    <lineage>
        <taxon>Bacteria</taxon>
        <taxon>Pseudomonadati</taxon>
        <taxon>Pseudomonadota</taxon>
        <taxon>Gammaproteobacteria</taxon>
        <taxon>Pseudomonadales</taxon>
        <taxon>Pseudomonadaceae</taxon>
        <taxon>Pseudomonas</taxon>
    </lineage>
</organism>
<feature type="domain" description="6-hydroxymethylpterin diphosphokinase MptE-like" evidence="1">
    <location>
        <begin position="6"/>
        <end position="157"/>
    </location>
</feature>
<dbReference type="EMBL" id="LJXB01000055">
    <property type="protein sequence ID" value="KPU61432.1"/>
    <property type="molecule type" value="Genomic_DNA"/>
</dbReference>
<gene>
    <name evidence="2" type="ORF">AN403_5472</name>
</gene>
<dbReference type="RefSeq" id="WP_081015042.1">
    <property type="nucleotide sequence ID" value="NZ_LJXB01000055.1"/>
</dbReference>
<accession>A0A0P8X5M9</accession>
<protein>
    <recommendedName>
        <fullName evidence="1">6-hydroxymethylpterin diphosphokinase MptE-like domain-containing protein</fullName>
    </recommendedName>
</protein>
<dbReference type="Proteomes" id="UP000050349">
    <property type="component" value="Unassembled WGS sequence"/>
</dbReference>
<proteinExistence type="predicted"/>
<dbReference type="PATRIC" id="fig|294.162.peg.846"/>
<evidence type="ECO:0000313" key="3">
    <source>
        <dbReference type="Proteomes" id="UP000050349"/>
    </source>
</evidence>
<dbReference type="InterPro" id="IPR002826">
    <property type="entry name" value="MptE-like"/>
</dbReference>
<evidence type="ECO:0000259" key="1">
    <source>
        <dbReference type="Pfam" id="PF01973"/>
    </source>
</evidence>
<dbReference type="AlphaFoldDB" id="A0A0P8X5M9"/>